<dbReference type="Proteomes" id="UP000182476">
    <property type="component" value="Chromosome I"/>
</dbReference>
<keyword evidence="1" id="KW-0175">Coiled coil</keyword>
<feature type="coiled-coil region" evidence="1">
    <location>
        <begin position="55"/>
        <end position="82"/>
    </location>
</feature>
<keyword evidence="4" id="KW-1185">Reference proteome</keyword>
<dbReference type="InterPro" id="IPR010985">
    <property type="entry name" value="Ribbon_hlx_hlx"/>
</dbReference>
<evidence type="ECO:0000256" key="1">
    <source>
        <dbReference type="SAM" id="Coils"/>
    </source>
</evidence>
<accession>A0ABY0VDZ3</accession>
<organism evidence="3 4">
    <name type="scientific">Pseudomonas mandelii</name>
    <dbReference type="NCBI Taxonomy" id="75612"/>
    <lineage>
        <taxon>Bacteria</taxon>
        <taxon>Pseudomonadati</taxon>
        <taxon>Pseudomonadota</taxon>
        <taxon>Gammaproteobacteria</taxon>
        <taxon>Pseudomonadales</taxon>
        <taxon>Pseudomonadaceae</taxon>
        <taxon>Pseudomonas</taxon>
    </lineage>
</organism>
<proteinExistence type="predicted"/>
<dbReference type="EMBL" id="LT629796">
    <property type="protein sequence ID" value="SDU12433.1"/>
    <property type="molecule type" value="Genomic_DNA"/>
</dbReference>
<gene>
    <name evidence="3" type="ORF">SAMN04489801_0995</name>
</gene>
<dbReference type="Gene3D" id="1.10.1220.10">
    <property type="entry name" value="Met repressor-like"/>
    <property type="match status" value="1"/>
</dbReference>
<evidence type="ECO:0000313" key="4">
    <source>
        <dbReference type="Proteomes" id="UP000182476"/>
    </source>
</evidence>
<feature type="domain" description="Arc-like DNA binding" evidence="2">
    <location>
        <begin position="15"/>
        <end position="57"/>
    </location>
</feature>
<dbReference type="SUPFAM" id="SSF47598">
    <property type="entry name" value="Ribbon-helix-helix"/>
    <property type="match status" value="1"/>
</dbReference>
<reference evidence="3 4" key="1">
    <citation type="submission" date="2016-10" db="EMBL/GenBank/DDBJ databases">
        <authorList>
            <person name="Varghese N."/>
            <person name="Submissions S."/>
        </authorList>
    </citation>
    <scope>NUCLEOTIDE SEQUENCE [LARGE SCALE GENOMIC DNA]</scope>
    <source>
        <strain evidence="3 4">LMG 21607</strain>
    </source>
</reference>
<dbReference type="InterPro" id="IPR013321">
    <property type="entry name" value="Arc_rbn_hlx_hlx"/>
</dbReference>
<dbReference type="InterPro" id="IPR005569">
    <property type="entry name" value="Arc_DNA-bd_dom"/>
</dbReference>
<dbReference type="Pfam" id="PF03869">
    <property type="entry name" value="Arc"/>
    <property type="match status" value="1"/>
</dbReference>
<evidence type="ECO:0000313" key="3">
    <source>
        <dbReference type="EMBL" id="SDU12433.1"/>
    </source>
</evidence>
<protein>
    <submittedName>
        <fullName evidence="3">Arc-like DNA binding domain-containing protein</fullName>
    </submittedName>
</protein>
<evidence type="ECO:0000259" key="2">
    <source>
        <dbReference type="Pfam" id="PF03869"/>
    </source>
</evidence>
<sequence>MPSKPEPTLMPSYNSRTADKFVVRLPDGLRERINEAAGNNHRSMNSEIIARIDGSLDLERKYEEMRKLNSFLNQKIAILEAAAQP</sequence>
<name>A0ABY0VDZ3_9PSED</name>